<keyword evidence="3" id="KW-0378">Hydrolase</keyword>
<dbReference type="InterPro" id="IPR003709">
    <property type="entry name" value="VanY-like_core_dom"/>
</dbReference>
<keyword evidence="1" id="KW-1133">Transmembrane helix</keyword>
<dbReference type="AlphaFoldDB" id="A0A0G0MSZ8"/>
<reference evidence="3 4" key="1">
    <citation type="journal article" date="2015" name="Nature">
        <title>rRNA introns, odd ribosomes, and small enigmatic genomes across a large radiation of phyla.</title>
        <authorList>
            <person name="Brown C.T."/>
            <person name="Hug L.A."/>
            <person name="Thomas B.C."/>
            <person name="Sharon I."/>
            <person name="Castelle C.J."/>
            <person name="Singh A."/>
            <person name="Wilkins M.J."/>
            <person name="Williams K.H."/>
            <person name="Banfield J.F."/>
        </authorList>
    </citation>
    <scope>NUCLEOTIDE SEQUENCE [LARGE SCALE GENOMIC DNA]</scope>
</reference>
<evidence type="ECO:0000313" key="4">
    <source>
        <dbReference type="Proteomes" id="UP000034799"/>
    </source>
</evidence>
<dbReference type="Pfam" id="PF02557">
    <property type="entry name" value="VanY"/>
    <property type="match status" value="1"/>
</dbReference>
<feature type="transmembrane region" description="Helical" evidence="1">
    <location>
        <begin position="17"/>
        <end position="37"/>
    </location>
</feature>
<accession>A0A0G0MSZ8</accession>
<dbReference type="InterPro" id="IPR009045">
    <property type="entry name" value="Zn_M74/Hedgehog-like"/>
</dbReference>
<evidence type="ECO:0000256" key="1">
    <source>
        <dbReference type="SAM" id="Phobius"/>
    </source>
</evidence>
<keyword evidence="3" id="KW-0645">Protease</keyword>
<feature type="domain" description="D-alanyl-D-alanine carboxypeptidase-like core" evidence="2">
    <location>
        <begin position="150"/>
        <end position="278"/>
    </location>
</feature>
<dbReference type="PATRIC" id="fig|1619100.3.peg.321"/>
<comment type="caution">
    <text evidence="3">The sequence shown here is derived from an EMBL/GenBank/DDBJ whole genome shotgun (WGS) entry which is preliminary data.</text>
</comment>
<sequence>MEITLNRESKERRIGILFIRLFIPLLLLFTVLSVGLWKYSYIFGRSNETEKDVPVLKVGERNETSLLKPLPIPQPSIKKIVVPVAPKSAGTSTAGWWKYPNVIKETTRSGDDLLVLVNKEYRLPSTYVPAGLVYANTSGIRVTTKASYMLRSIVIEDLRELNNDAKKAGLNLSVISGYRSYAAQSGTYNYWVNYNGGNYDVVDQISARPGHSQHQLGTAMDFSSSEIGDRLGSEFTDTKAGKWLAANAWKYGFVISYPKGWEAVTGYTYESWHYRYIGRENAKEMVESGIILEDYLKNK</sequence>
<organism evidence="3 4">
    <name type="scientific">candidate division WS6 bacterium GW2011_GWF2_39_15</name>
    <dbReference type="NCBI Taxonomy" id="1619100"/>
    <lineage>
        <taxon>Bacteria</taxon>
        <taxon>Candidatus Dojkabacteria</taxon>
    </lineage>
</organism>
<dbReference type="EMBL" id="LBWK01000001">
    <property type="protein sequence ID" value="KKR06278.1"/>
    <property type="molecule type" value="Genomic_DNA"/>
</dbReference>
<evidence type="ECO:0000313" key="3">
    <source>
        <dbReference type="EMBL" id="KKR06278.1"/>
    </source>
</evidence>
<dbReference type="CDD" id="cd14852">
    <property type="entry name" value="LD-carboxypeptidase"/>
    <property type="match status" value="1"/>
</dbReference>
<dbReference type="PANTHER" id="PTHR34385">
    <property type="entry name" value="D-ALANYL-D-ALANINE CARBOXYPEPTIDASE"/>
    <property type="match status" value="1"/>
</dbReference>
<keyword evidence="1" id="KW-0472">Membrane</keyword>
<dbReference type="Proteomes" id="UP000034799">
    <property type="component" value="Unassembled WGS sequence"/>
</dbReference>
<name>A0A0G0MSZ8_9BACT</name>
<keyword evidence="3" id="KW-0121">Carboxypeptidase</keyword>
<dbReference type="STRING" id="1619100.UT34_C0001G0318"/>
<dbReference type="SUPFAM" id="SSF55166">
    <property type="entry name" value="Hedgehog/DD-peptidase"/>
    <property type="match status" value="1"/>
</dbReference>
<dbReference type="PANTHER" id="PTHR34385:SF1">
    <property type="entry name" value="PEPTIDOGLYCAN L-ALANYL-D-GLUTAMATE ENDOPEPTIDASE CWLK"/>
    <property type="match status" value="1"/>
</dbReference>
<gene>
    <name evidence="3" type="ORF">UT34_C0001G0318</name>
</gene>
<protein>
    <submittedName>
        <fullName evidence="3">Serine-type D-Ala-D-Ala carboxypeptidase</fullName>
    </submittedName>
</protein>
<evidence type="ECO:0000259" key="2">
    <source>
        <dbReference type="Pfam" id="PF02557"/>
    </source>
</evidence>
<dbReference type="GO" id="GO:0004180">
    <property type="term" value="F:carboxypeptidase activity"/>
    <property type="evidence" value="ECO:0007669"/>
    <property type="project" value="UniProtKB-KW"/>
</dbReference>
<proteinExistence type="predicted"/>
<dbReference type="InterPro" id="IPR058193">
    <property type="entry name" value="VanY/YodJ_core_dom"/>
</dbReference>
<dbReference type="InterPro" id="IPR052179">
    <property type="entry name" value="DD-CPase-like"/>
</dbReference>
<dbReference type="Gene3D" id="3.30.1380.10">
    <property type="match status" value="1"/>
</dbReference>
<keyword evidence="1" id="KW-0812">Transmembrane</keyword>
<dbReference type="GO" id="GO:0006508">
    <property type="term" value="P:proteolysis"/>
    <property type="evidence" value="ECO:0007669"/>
    <property type="project" value="InterPro"/>
</dbReference>